<evidence type="ECO:0000256" key="1">
    <source>
        <dbReference type="SAM" id="MobiDB-lite"/>
    </source>
</evidence>
<feature type="region of interest" description="Disordered" evidence="1">
    <location>
        <begin position="84"/>
        <end position="111"/>
    </location>
</feature>
<name>V7CG78_PHAVU</name>
<dbReference type="OrthoDB" id="1406589at2759"/>
<accession>V7CG78</accession>
<protein>
    <recommendedName>
        <fullName evidence="4">Reverse transcriptase Ty1/copia-type domain-containing protein</fullName>
    </recommendedName>
</protein>
<proteinExistence type="predicted"/>
<dbReference type="AlphaFoldDB" id="V7CG78"/>
<keyword evidence="3" id="KW-1185">Reference proteome</keyword>
<evidence type="ECO:0000313" key="2">
    <source>
        <dbReference type="EMBL" id="ESW27926.1"/>
    </source>
</evidence>
<organism evidence="2 3">
    <name type="scientific">Phaseolus vulgaris</name>
    <name type="common">Kidney bean</name>
    <name type="synonym">French bean</name>
    <dbReference type="NCBI Taxonomy" id="3885"/>
    <lineage>
        <taxon>Eukaryota</taxon>
        <taxon>Viridiplantae</taxon>
        <taxon>Streptophyta</taxon>
        <taxon>Embryophyta</taxon>
        <taxon>Tracheophyta</taxon>
        <taxon>Spermatophyta</taxon>
        <taxon>Magnoliopsida</taxon>
        <taxon>eudicotyledons</taxon>
        <taxon>Gunneridae</taxon>
        <taxon>Pentapetalae</taxon>
        <taxon>rosids</taxon>
        <taxon>fabids</taxon>
        <taxon>Fabales</taxon>
        <taxon>Fabaceae</taxon>
        <taxon>Papilionoideae</taxon>
        <taxon>50 kb inversion clade</taxon>
        <taxon>NPAAA clade</taxon>
        <taxon>indigoferoid/millettioid clade</taxon>
        <taxon>Phaseoleae</taxon>
        <taxon>Phaseolus</taxon>
    </lineage>
</organism>
<evidence type="ECO:0000313" key="3">
    <source>
        <dbReference type="Proteomes" id="UP000000226"/>
    </source>
</evidence>
<dbReference type="EMBL" id="CM002290">
    <property type="protein sequence ID" value="ESW27926.1"/>
    <property type="molecule type" value="Genomic_DNA"/>
</dbReference>
<evidence type="ECO:0008006" key="4">
    <source>
        <dbReference type="Google" id="ProtNLM"/>
    </source>
</evidence>
<dbReference type="Gramene" id="ESW27926">
    <property type="protein sequence ID" value="ESW27926"/>
    <property type="gene ID" value="PHAVU_003G244500g"/>
</dbReference>
<feature type="compositionally biased region" description="Polar residues" evidence="1">
    <location>
        <begin position="84"/>
        <end position="99"/>
    </location>
</feature>
<dbReference type="Proteomes" id="UP000000226">
    <property type="component" value="Chromosome 3"/>
</dbReference>
<gene>
    <name evidence="2" type="ORF">PHAVU_003G244500g</name>
</gene>
<reference evidence="3" key="1">
    <citation type="journal article" date="2014" name="Nat. Genet.">
        <title>A reference genome for common bean and genome-wide analysis of dual domestications.</title>
        <authorList>
            <person name="Schmutz J."/>
            <person name="McClean P.E."/>
            <person name="Mamidi S."/>
            <person name="Wu G.A."/>
            <person name="Cannon S.B."/>
            <person name="Grimwood J."/>
            <person name="Jenkins J."/>
            <person name="Shu S."/>
            <person name="Song Q."/>
            <person name="Chavarro C."/>
            <person name="Torres-Torres M."/>
            <person name="Geffroy V."/>
            <person name="Moghaddam S.M."/>
            <person name="Gao D."/>
            <person name="Abernathy B."/>
            <person name="Barry K."/>
            <person name="Blair M."/>
            <person name="Brick M.A."/>
            <person name="Chovatia M."/>
            <person name="Gepts P."/>
            <person name="Goodstein D.M."/>
            <person name="Gonzales M."/>
            <person name="Hellsten U."/>
            <person name="Hyten D.L."/>
            <person name="Jia G."/>
            <person name="Kelly J.D."/>
            <person name="Kudrna D."/>
            <person name="Lee R."/>
            <person name="Richard M.M."/>
            <person name="Miklas P.N."/>
            <person name="Osorno J.M."/>
            <person name="Rodrigues J."/>
            <person name="Thareau V."/>
            <person name="Urrea C.A."/>
            <person name="Wang M."/>
            <person name="Yu Y."/>
            <person name="Zhang M."/>
            <person name="Wing R.A."/>
            <person name="Cregan P.B."/>
            <person name="Rokhsar D.S."/>
            <person name="Jackson S.A."/>
        </authorList>
    </citation>
    <scope>NUCLEOTIDE SEQUENCE [LARGE SCALE GENOMIC DNA]</scope>
    <source>
        <strain evidence="3">cv. G19833</strain>
    </source>
</reference>
<sequence length="268" mass="30670">MCLGDQVVGDNMTEAQKFIFKFPRRRMCVDDVNFEKIFGVANQEEPLMSYVASVLQVCRLGTHLSVKTLETVYSDVCGPFEVNSSSGNRKTNNDEQQPGSEIHNERRPQKMRQAPLRLSDYEVFLDLQVPAEETIKLVVFVASYLCCSTHHMDVKFAFLNGPLEEKIFKCKSCSPTLVDTENTLDKSEGDQIVDNTLYWQMKSFMHSCFVVLSSSLWPKTLLERLKITTEESMLLMVDIKPSINLTKNPAVHAYYIDGWKVFSELSYF</sequence>